<evidence type="ECO:0000256" key="1">
    <source>
        <dbReference type="ARBA" id="ARBA00023186"/>
    </source>
</evidence>
<reference evidence="2 3" key="1">
    <citation type="submission" date="2016-02" db="EMBL/GenBank/DDBJ databases">
        <title>Genome analysis of coral dinoflagellate symbionts highlights evolutionary adaptations to a symbiotic lifestyle.</title>
        <authorList>
            <person name="Aranda M."/>
            <person name="Li Y."/>
            <person name="Liew Y.J."/>
            <person name="Baumgarten S."/>
            <person name="Simakov O."/>
            <person name="Wilson M."/>
            <person name="Piel J."/>
            <person name="Ashoor H."/>
            <person name="Bougouffa S."/>
            <person name="Bajic V.B."/>
            <person name="Ryu T."/>
            <person name="Ravasi T."/>
            <person name="Bayer T."/>
            <person name="Micklem G."/>
            <person name="Kim H."/>
            <person name="Bhak J."/>
            <person name="Lajeunesse T.C."/>
            <person name="Voolstra C.R."/>
        </authorList>
    </citation>
    <scope>NUCLEOTIDE SEQUENCE [LARGE SCALE GENOMIC DNA]</scope>
    <source>
        <strain evidence="2 3">CCMP2467</strain>
    </source>
</reference>
<dbReference type="GO" id="GO:0051787">
    <property type="term" value="F:misfolded protein binding"/>
    <property type="evidence" value="ECO:0007669"/>
    <property type="project" value="TreeGrafter"/>
</dbReference>
<gene>
    <name evidence="2" type="primary">dnajb14</name>
    <name evidence="2" type="ORF">AK812_SmicGene22659</name>
</gene>
<dbReference type="AlphaFoldDB" id="A0A1Q9DJA2"/>
<dbReference type="EMBL" id="LSRX01000511">
    <property type="protein sequence ID" value="OLP95243.1"/>
    <property type="molecule type" value="Genomic_DNA"/>
</dbReference>
<dbReference type="GO" id="GO:0005783">
    <property type="term" value="C:endoplasmic reticulum"/>
    <property type="evidence" value="ECO:0007669"/>
    <property type="project" value="TreeGrafter"/>
</dbReference>
<dbReference type="PRINTS" id="PR00625">
    <property type="entry name" value="JDOMAIN"/>
</dbReference>
<dbReference type="PROSITE" id="PS50076">
    <property type="entry name" value="DNAJ_2"/>
    <property type="match status" value="1"/>
</dbReference>
<evidence type="ECO:0000313" key="3">
    <source>
        <dbReference type="Proteomes" id="UP000186817"/>
    </source>
</evidence>
<accession>A0A1Q9DJA2</accession>
<name>A0A1Q9DJA2_SYMMI</name>
<dbReference type="SUPFAM" id="SSF46565">
    <property type="entry name" value="Chaperone J-domain"/>
    <property type="match status" value="1"/>
</dbReference>
<organism evidence="2 3">
    <name type="scientific">Symbiodinium microadriaticum</name>
    <name type="common">Dinoflagellate</name>
    <name type="synonym">Zooxanthella microadriatica</name>
    <dbReference type="NCBI Taxonomy" id="2951"/>
    <lineage>
        <taxon>Eukaryota</taxon>
        <taxon>Sar</taxon>
        <taxon>Alveolata</taxon>
        <taxon>Dinophyceae</taxon>
        <taxon>Suessiales</taxon>
        <taxon>Symbiodiniaceae</taxon>
        <taxon>Symbiodinium</taxon>
    </lineage>
</organism>
<protein>
    <submittedName>
        <fullName evidence="2">DnaJ-like subfamily B member 14</fullName>
    </submittedName>
</protein>
<dbReference type="SMART" id="SM00271">
    <property type="entry name" value="DnaJ"/>
    <property type="match status" value="1"/>
</dbReference>
<comment type="caution">
    <text evidence="2">The sequence shown here is derived from an EMBL/GenBank/DDBJ whole genome shotgun (WGS) entry which is preliminary data.</text>
</comment>
<dbReference type="CDD" id="cd06257">
    <property type="entry name" value="DnaJ"/>
    <property type="match status" value="1"/>
</dbReference>
<proteinExistence type="predicted"/>
<evidence type="ECO:0000313" key="2">
    <source>
        <dbReference type="EMBL" id="OLP95243.1"/>
    </source>
</evidence>
<dbReference type="OrthoDB" id="428517at2759"/>
<dbReference type="InterPro" id="IPR036869">
    <property type="entry name" value="J_dom_sf"/>
</dbReference>
<dbReference type="PANTHER" id="PTHR44360">
    <property type="entry name" value="DNAJ HOMOLOG SUBFAMILY B MEMBER 9"/>
    <property type="match status" value="1"/>
</dbReference>
<dbReference type="GO" id="GO:0036503">
    <property type="term" value="P:ERAD pathway"/>
    <property type="evidence" value="ECO:0007669"/>
    <property type="project" value="TreeGrafter"/>
</dbReference>
<dbReference type="Gene3D" id="1.10.287.110">
    <property type="entry name" value="DnaJ domain"/>
    <property type="match status" value="1"/>
</dbReference>
<dbReference type="InterPro" id="IPR051948">
    <property type="entry name" value="Hsp70_co-chaperone_J-domain"/>
</dbReference>
<sequence length="290" mass="31299">MGFRLTDIVSPKKSLTFCLHTSAPASLHLRSWLFTSLGAMLRLNRPRINGHSPAGGQQRPSWLPVSRLAFATAVWTLTCGGAFTSGFRRVSDGVVPQVRLCAAISDTFDPWTVLEISPDAGVDEARKAYRKLAAKYHPDVDSSPEATDMFQKVVRALAIITGEDKDLDETTLLTNAANNLRDNIEFQKERIERLKQQAAEEEKRVKTMEEQQKKAEEKRDQVSAELGLLGGGLLGLVAGGPTGLLLGAIAGIALSKRNDSLGKVIRGTGTFTRGMVDAVNKAASNDGSAP</sequence>
<keyword evidence="1" id="KW-0143">Chaperone</keyword>
<keyword evidence="3" id="KW-1185">Reference proteome</keyword>
<dbReference type="Pfam" id="PF00226">
    <property type="entry name" value="DnaJ"/>
    <property type="match status" value="1"/>
</dbReference>
<dbReference type="PANTHER" id="PTHR44360:SF1">
    <property type="entry name" value="DNAJ HOMOLOG SUBFAMILY B MEMBER 9"/>
    <property type="match status" value="1"/>
</dbReference>
<dbReference type="Proteomes" id="UP000186817">
    <property type="component" value="Unassembled WGS sequence"/>
</dbReference>
<dbReference type="GO" id="GO:0051087">
    <property type="term" value="F:protein-folding chaperone binding"/>
    <property type="evidence" value="ECO:0007669"/>
    <property type="project" value="TreeGrafter"/>
</dbReference>
<dbReference type="InterPro" id="IPR001623">
    <property type="entry name" value="DnaJ_domain"/>
</dbReference>